<dbReference type="KEGG" id="mthd:A3224_10750"/>
<organism evidence="1 2">
    <name type="scientific">Microbulbifer thermotolerans</name>
    <dbReference type="NCBI Taxonomy" id="252514"/>
    <lineage>
        <taxon>Bacteria</taxon>
        <taxon>Pseudomonadati</taxon>
        <taxon>Pseudomonadota</taxon>
        <taxon>Gammaproteobacteria</taxon>
        <taxon>Cellvibrionales</taxon>
        <taxon>Microbulbiferaceae</taxon>
        <taxon>Microbulbifer</taxon>
    </lineage>
</organism>
<protein>
    <recommendedName>
        <fullName evidence="3">Dehydrogenase</fullName>
    </recommendedName>
</protein>
<dbReference type="AlphaFoldDB" id="A0A143HR70"/>
<name>A0A143HR70_MICTH</name>
<dbReference type="Proteomes" id="UP000076077">
    <property type="component" value="Chromosome"/>
</dbReference>
<evidence type="ECO:0000313" key="2">
    <source>
        <dbReference type="Proteomes" id="UP000076077"/>
    </source>
</evidence>
<keyword evidence="2" id="KW-1185">Reference proteome</keyword>
<proteinExistence type="predicted"/>
<dbReference type="EMBL" id="CP014864">
    <property type="protein sequence ID" value="AMX04198.1"/>
    <property type="molecule type" value="Genomic_DNA"/>
</dbReference>
<sequence>MQAAELQPFSATYSAKFNGFSVTAKRELSGSNDSWRLDFRADSIFAKIREYSRFASSNSQLTPQHYEYHKTGLGRDRHTVLNFEPNEGRVVNLSDAEHTLENTPEDIQDKISYQLQLALDVAEGDKDLKYQVADGKKIREYRFAVTGTEKLQTPLGEVNTVLVERIRDGGAERETKIWFAPQWNYALVKLMQTEEDGKSYQISLTKLIIDGKTISID</sequence>
<reference evidence="2" key="1">
    <citation type="submission" date="2016-03" db="EMBL/GenBank/DDBJ databases">
        <authorList>
            <person name="Lee Y.-S."/>
            <person name="Choi Y.-L."/>
        </authorList>
    </citation>
    <scope>NUCLEOTIDE SEQUENCE [LARGE SCALE GENOMIC DNA]</scope>
    <source>
        <strain evidence="2">DAU221</strain>
    </source>
</reference>
<accession>A0A143HR70</accession>
<dbReference type="OrthoDB" id="6007799at2"/>
<evidence type="ECO:0000313" key="1">
    <source>
        <dbReference type="EMBL" id="AMX04198.1"/>
    </source>
</evidence>
<gene>
    <name evidence="1" type="ORF">A3224_10750</name>
</gene>
<evidence type="ECO:0008006" key="3">
    <source>
        <dbReference type="Google" id="ProtNLM"/>
    </source>
</evidence>
<dbReference type="STRING" id="252514.A3224_10750"/>
<dbReference type="Pfam" id="PF11306">
    <property type="entry name" value="DUF3108"/>
    <property type="match status" value="1"/>
</dbReference>
<dbReference type="InterPro" id="IPR021457">
    <property type="entry name" value="DUF3108"/>
</dbReference>